<dbReference type="InterPro" id="IPR000924">
    <property type="entry name" value="Glu/Gln-tRNA-synth"/>
</dbReference>
<evidence type="ECO:0000256" key="4">
    <source>
        <dbReference type="ARBA" id="ARBA00022833"/>
    </source>
</evidence>
<dbReference type="HAMAP" id="MF_01428">
    <property type="entry name" value="Glu_Q_tRNA_synth"/>
    <property type="match status" value="1"/>
</dbReference>
<feature type="binding site" evidence="7">
    <location>
        <position position="126"/>
    </location>
    <ligand>
        <name>Zn(2+)</name>
        <dbReference type="ChEBI" id="CHEBI:29105"/>
    </ligand>
</feature>
<comment type="cofactor">
    <cofactor evidence="7">
        <name>Zn(2+)</name>
        <dbReference type="ChEBI" id="CHEBI:29105"/>
    </cofactor>
    <text evidence="7">Binds 1 zinc ion per subunit.</text>
</comment>
<keyword evidence="3 7" id="KW-0547">Nucleotide-binding</keyword>
<dbReference type="NCBIfam" id="TIGR03838">
    <property type="entry name" value="queuosine_YadB"/>
    <property type="match status" value="1"/>
</dbReference>
<feature type="binding site" evidence="7">
    <location>
        <position position="183"/>
    </location>
    <ligand>
        <name>L-glutamate</name>
        <dbReference type="ChEBI" id="CHEBI:29985"/>
    </ligand>
</feature>
<evidence type="ECO:0000256" key="2">
    <source>
        <dbReference type="ARBA" id="ARBA00022723"/>
    </source>
</evidence>
<feature type="binding site" evidence="7">
    <location>
        <position position="100"/>
    </location>
    <ligand>
        <name>Zn(2+)</name>
        <dbReference type="ChEBI" id="CHEBI:29105"/>
    </ligand>
</feature>
<sequence length="306" mass="33040">MHLNPPYVGRFAPSPTGPLHAGSLVAALASYLDARAHHGRWLVRIEDIDEGRSVPGAAEAILALLERLGMRADGEVVWQSRRKHLYQAAAERIAHHTYPCGCNRREIADSRLGFAPDGAAIYPGTCRHGLPQGRAMRSLRLRVPEPGYDVVGFSDRFAGDVSQRLAAESGDFVLKRADGFWAYQLAVVVDDAEQGVTDVVRGADLLDSTPRQIFLQRVLGVPTPRYLHVPVVRNADGEKLSKQTGALALTPGDEAGAVEALLQAARFLQLELELGPGQPASLAAFWDAALPAWRRLLASRPGAALA</sequence>
<feature type="short sequence motif" description="'KMSKS' region" evidence="7">
    <location>
        <begin position="239"/>
        <end position="243"/>
    </location>
</feature>
<feature type="binding site" evidence="7">
    <location>
        <position position="201"/>
    </location>
    <ligand>
        <name>L-glutamate</name>
        <dbReference type="ChEBI" id="CHEBI:29985"/>
    </ligand>
</feature>
<dbReference type="Gene3D" id="3.40.50.620">
    <property type="entry name" value="HUPs"/>
    <property type="match status" value="1"/>
</dbReference>
<keyword evidence="11" id="KW-1185">Reference proteome</keyword>
<feature type="binding site" evidence="7">
    <location>
        <position position="122"/>
    </location>
    <ligand>
        <name>Zn(2+)</name>
        <dbReference type="ChEBI" id="CHEBI:29105"/>
    </ligand>
</feature>
<evidence type="ECO:0000256" key="5">
    <source>
        <dbReference type="ARBA" id="ARBA00022840"/>
    </source>
</evidence>
<evidence type="ECO:0000259" key="9">
    <source>
        <dbReference type="Pfam" id="PF00749"/>
    </source>
</evidence>
<evidence type="ECO:0000256" key="1">
    <source>
        <dbReference type="ARBA" id="ARBA00022598"/>
    </source>
</evidence>
<reference evidence="10 11" key="1">
    <citation type="submission" date="2021-07" db="EMBL/GenBank/DDBJ databases">
        <title>Characterization of Violacein-producing bacteria and related species.</title>
        <authorList>
            <person name="Wilson H.S."/>
            <person name="De Leon M.E."/>
        </authorList>
    </citation>
    <scope>NUCLEOTIDE SEQUENCE [LARGE SCALE GENOMIC DNA]</scope>
    <source>
        <strain evidence="10 11">HSC-2F05</strain>
    </source>
</reference>
<organism evidence="10 11">
    <name type="scientific">Massilia hydrophila</name>
    <dbReference type="NCBI Taxonomy" id="3044279"/>
    <lineage>
        <taxon>Bacteria</taxon>
        <taxon>Pseudomonadati</taxon>
        <taxon>Pseudomonadota</taxon>
        <taxon>Betaproteobacteria</taxon>
        <taxon>Burkholderiales</taxon>
        <taxon>Oxalobacteraceae</taxon>
        <taxon>Telluria group</taxon>
        <taxon>Massilia</taxon>
    </lineage>
</organism>
<feature type="binding site" evidence="7">
    <location>
        <begin position="10"/>
        <end position="14"/>
    </location>
    <ligand>
        <name>L-glutamate</name>
        <dbReference type="ChEBI" id="CHEBI:29985"/>
    </ligand>
</feature>
<comment type="function">
    <text evidence="7">Catalyzes the tRNA-independent activation of glutamate in presence of ATP and the subsequent transfer of glutamate onto a tRNA(Asp). Glutamate is transferred on the 2-amino-5-(4,5-dihydroxy-2-cyclopenten-1-yl) moiety of the queuosine in the wobble position of the QUC anticodon.</text>
</comment>
<keyword evidence="2 7" id="KW-0479">Metal-binding</keyword>
<protein>
    <recommendedName>
        <fullName evidence="7">Glutamyl-Q tRNA(Asp) synthetase</fullName>
        <shortName evidence="7">Glu-Q-RSs</shortName>
        <ecNumber evidence="7">6.1.1.-</ecNumber>
    </recommendedName>
</protein>
<dbReference type="GO" id="GO:0016874">
    <property type="term" value="F:ligase activity"/>
    <property type="evidence" value="ECO:0007669"/>
    <property type="project" value="UniProtKB-KW"/>
</dbReference>
<dbReference type="NCBIfam" id="NF004313">
    <property type="entry name" value="PRK05710.1-2"/>
    <property type="match status" value="1"/>
</dbReference>
<dbReference type="EMBL" id="JAHYBX010000001">
    <property type="protein sequence ID" value="MCA1854919.1"/>
    <property type="molecule type" value="Genomic_DNA"/>
</dbReference>
<dbReference type="InterPro" id="IPR049940">
    <property type="entry name" value="GluQ/Sye"/>
</dbReference>
<feature type="domain" description="Glutamyl/glutaminyl-tRNA synthetase class Ib catalytic" evidence="9">
    <location>
        <begin position="10"/>
        <end position="247"/>
    </location>
</feature>
<proteinExistence type="inferred from homology"/>
<comment type="similarity">
    <text evidence="7">Belongs to the class-I aminoacyl-tRNA synthetase family. GluQ subfamily.</text>
</comment>
<dbReference type="Proteomes" id="UP001198602">
    <property type="component" value="Unassembled WGS sequence"/>
</dbReference>
<feature type="short sequence motif" description="'HIGH' region" evidence="7">
    <location>
        <begin position="13"/>
        <end position="23"/>
    </location>
</feature>
<feature type="binding site" evidence="7">
    <location>
        <position position="46"/>
    </location>
    <ligand>
        <name>L-glutamate</name>
        <dbReference type="ChEBI" id="CHEBI:29985"/>
    </ligand>
</feature>
<dbReference type="InterPro" id="IPR014729">
    <property type="entry name" value="Rossmann-like_a/b/a_fold"/>
</dbReference>
<dbReference type="EC" id="6.1.1.-" evidence="7"/>
<dbReference type="PANTHER" id="PTHR43311:SF1">
    <property type="entry name" value="GLUTAMYL-Q TRNA(ASP) SYNTHETASE"/>
    <property type="match status" value="1"/>
</dbReference>
<gene>
    <name evidence="10" type="primary">gluQRS</name>
    <name evidence="7" type="synonym">gluQ</name>
    <name evidence="10" type="ORF">LE190_03100</name>
</gene>
<evidence type="ECO:0000313" key="10">
    <source>
        <dbReference type="EMBL" id="MCA1854919.1"/>
    </source>
</evidence>
<dbReference type="Pfam" id="PF00749">
    <property type="entry name" value="tRNA-synt_1c"/>
    <property type="match status" value="1"/>
</dbReference>
<dbReference type="PANTHER" id="PTHR43311">
    <property type="entry name" value="GLUTAMATE--TRNA LIGASE"/>
    <property type="match status" value="1"/>
</dbReference>
<dbReference type="SUPFAM" id="SSF52374">
    <property type="entry name" value="Nucleotidylyl transferase"/>
    <property type="match status" value="1"/>
</dbReference>
<keyword evidence="5 7" id="KW-0067">ATP-binding</keyword>
<accession>A0ABS7Y9A9</accession>
<dbReference type="NCBIfam" id="NF004314">
    <property type="entry name" value="PRK05710.1-3"/>
    <property type="match status" value="1"/>
</dbReference>
<keyword evidence="4 7" id="KW-0862">Zinc</keyword>
<evidence type="ECO:0000256" key="3">
    <source>
        <dbReference type="ARBA" id="ARBA00022741"/>
    </source>
</evidence>
<keyword evidence="6 7" id="KW-0030">Aminoacyl-tRNA synthetase</keyword>
<feature type="binding site" evidence="7">
    <location>
        <position position="242"/>
    </location>
    <ligand>
        <name>ATP</name>
        <dbReference type="ChEBI" id="CHEBI:30616"/>
    </ligand>
</feature>
<comment type="caution">
    <text evidence="10">The sequence shown here is derived from an EMBL/GenBank/DDBJ whole genome shotgun (WGS) entry which is preliminary data.</text>
</comment>
<evidence type="ECO:0000256" key="8">
    <source>
        <dbReference type="RuleBase" id="RU363037"/>
    </source>
</evidence>
<evidence type="ECO:0000256" key="6">
    <source>
        <dbReference type="ARBA" id="ARBA00023146"/>
    </source>
</evidence>
<keyword evidence="8" id="KW-0648">Protein biosynthesis</keyword>
<feature type="binding site" evidence="7">
    <location>
        <position position="102"/>
    </location>
    <ligand>
        <name>Zn(2+)</name>
        <dbReference type="ChEBI" id="CHEBI:29105"/>
    </ligand>
</feature>
<keyword evidence="1 7" id="KW-0436">Ligase</keyword>
<dbReference type="InterPro" id="IPR022380">
    <property type="entry name" value="Glu-Q_tRNA(Asp)_Synthase"/>
</dbReference>
<evidence type="ECO:0000256" key="7">
    <source>
        <dbReference type="HAMAP-Rule" id="MF_01428"/>
    </source>
</evidence>
<dbReference type="PRINTS" id="PR00987">
    <property type="entry name" value="TRNASYNTHGLU"/>
</dbReference>
<dbReference type="InterPro" id="IPR020058">
    <property type="entry name" value="Glu/Gln-tRNA-synth_Ib_cat-dom"/>
</dbReference>
<evidence type="ECO:0000313" key="11">
    <source>
        <dbReference type="Proteomes" id="UP001198602"/>
    </source>
</evidence>
<dbReference type="RefSeq" id="WP_225238043.1">
    <property type="nucleotide sequence ID" value="NZ_JAHYBX010000001.1"/>
</dbReference>
<name>A0ABS7Y9A9_9BURK</name>